<gene>
    <name evidence="1" type="ORF">CAMRE0001_1058</name>
</gene>
<dbReference type="AlphaFoldDB" id="B9D630"/>
<reference evidence="1 2" key="1">
    <citation type="submission" date="2008-08" db="EMBL/GenBank/DDBJ databases">
        <authorList>
            <person name="Madupu R."/>
            <person name="Durkin A.S."/>
            <person name="Torralba M."/>
            <person name="Methe B."/>
            <person name="Sutton G.G."/>
            <person name="Strausberg R.L."/>
            <person name="Nelson K.E."/>
        </authorList>
    </citation>
    <scope>NUCLEOTIDE SEQUENCE [LARGE SCALE GENOMIC DNA]</scope>
    <source>
        <strain evidence="1 2">RM3267</strain>
    </source>
</reference>
<dbReference type="Proteomes" id="UP000003082">
    <property type="component" value="Unassembled WGS sequence"/>
</dbReference>
<evidence type="ECO:0000313" key="1">
    <source>
        <dbReference type="EMBL" id="EEF12552.1"/>
    </source>
</evidence>
<accession>B9D630</accession>
<name>B9D630_CAMRE</name>
<dbReference type="EMBL" id="ACFU01000061">
    <property type="protein sequence ID" value="EEF12552.1"/>
    <property type="molecule type" value="Genomic_DNA"/>
</dbReference>
<evidence type="ECO:0000313" key="2">
    <source>
        <dbReference type="Proteomes" id="UP000003082"/>
    </source>
</evidence>
<protein>
    <submittedName>
        <fullName evidence="1">Uncharacterized protein</fullName>
    </submittedName>
</protein>
<comment type="caution">
    <text evidence="1">The sequence shown here is derived from an EMBL/GenBank/DDBJ whole genome shotgun (WGS) entry which is preliminary data.</text>
</comment>
<proteinExistence type="predicted"/>
<organism evidence="1 2">
    <name type="scientific">Campylobacter rectus RM3267</name>
    <dbReference type="NCBI Taxonomy" id="553218"/>
    <lineage>
        <taxon>Bacteria</taxon>
        <taxon>Pseudomonadati</taxon>
        <taxon>Campylobacterota</taxon>
        <taxon>Epsilonproteobacteria</taxon>
        <taxon>Campylobacterales</taxon>
        <taxon>Campylobacteraceae</taxon>
        <taxon>Campylobacter</taxon>
    </lineage>
</organism>
<sequence>MQSWLGLDIRDLRFYKRLSNASFYFNCYNFVCLGNSDKSNLFVKFK</sequence>
<keyword evidence="2" id="KW-1185">Reference proteome</keyword>